<dbReference type="SUPFAM" id="SSF54913">
    <property type="entry name" value="GlnB-like"/>
    <property type="match status" value="1"/>
</dbReference>
<dbReference type="Pfam" id="PF00543">
    <property type="entry name" value="P-II"/>
    <property type="match status" value="1"/>
</dbReference>
<evidence type="ECO:0000313" key="1">
    <source>
        <dbReference type="EMBL" id="HJD97622.1"/>
    </source>
</evidence>
<dbReference type="GO" id="GO:0030234">
    <property type="term" value="F:enzyme regulator activity"/>
    <property type="evidence" value="ECO:0007669"/>
    <property type="project" value="InterPro"/>
</dbReference>
<dbReference type="SMART" id="SM00938">
    <property type="entry name" value="P-II"/>
    <property type="match status" value="1"/>
</dbReference>
<dbReference type="AlphaFoldDB" id="A0A921DT25"/>
<reference evidence="1" key="2">
    <citation type="submission" date="2021-09" db="EMBL/GenBank/DDBJ databases">
        <authorList>
            <person name="Gilroy R."/>
        </authorList>
    </citation>
    <scope>NUCLEOTIDE SEQUENCE</scope>
    <source>
        <strain evidence="1">ChiGjej2B2-19336</strain>
    </source>
</reference>
<dbReference type="PANTHER" id="PTHR30115">
    <property type="entry name" value="NITROGEN REGULATORY PROTEIN P-II"/>
    <property type="match status" value="1"/>
</dbReference>
<organism evidence="1 2">
    <name type="scientific">Mailhella massiliensis</name>
    <dbReference type="NCBI Taxonomy" id="1903261"/>
    <lineage>
        <taxon>Bacteria</taxon>
        <taxon>Pseudomonadati</taxon>
        <taxon>Thermodesulfobacteriota</taxon>
        <taxon>Desulfovibrionia</taxon>
        <taxon>Desulfovibrionales</taxon>
        <taxon>Desulfovibrionaceae</taxon>
        <taxon>Mailhella</taxon>
    </lineage>
</organism>
<dbReference type="InterPro" id="IPR015867">
    <property type="entry name" value="N-reg_PII/ATP_PRibTrfase_C"/>
</dbReference>
<dbReference type="Proteomes" id="UP000698963">
    <property type="component" value="Unassembled WGS sequence"/>
</dbReference>
<comment type="caution">
    <text evidence="1">The sequence shown here is derived from an EMBL/GenBank/DDBJ whole genome shotgun (WGS) entry which is preliminary data.</text>
</comment>
<dbReference type="PRINTS" id="PR00340">
    <property type="entry name" value="PIIGLNB"/>
</dbReference>
<dbReference type="EMBL" id="DYZA01000167">
    <property type="protein sequence ID" value="HJD97622.1"/>
    <property type="molecule type" value="Genomic_DNA"/>
</dbReference>
<dbReference type="GO" id="GO:0006808">
    <property type="term" value="P:regulation of nitrogen utilization"/>
    <property type="evidence" value="ECO:0007669"/>
    <property type="project" value="InterPro"/>
</dbReference>
<evidence type="ECO:0000313" key="2">
    <source>
        <dbReference type="Proteomes" id="UP000698963"/>
    </source>
</evidence>
<sequence>MKLVVAYIRPECLGAVKQKLYTEGLYSMSVTNILGSGRQKGYVELYRGIATEVTLLKKVRLELCLHEENVQKAMDAIAAGAATGHEGDGIIYVVDVVQSRRIRTGDSL</sequence>
<name>A0A921DT25_9BACT</name>
<dbReference type="PROSITE" id="PS51343">
    <property type="entry name" value="PII_GLNB_DOM"/>
    <property type="match status" value="1"/>
</dbReference>
<dbReference type="InterPro" id="IPR011322">
    <property type="entry name" value="N-reg_PII-like_a/b"/>
</dbReference>
<reference evidence="1" key="1">
    <citation type="journal article" date="2021" name="PeerJ">
        <title>Extensive microbial diversity within the chicken gut microbiome revealed by metagenomics and culture.</title>
        <authorList>
            <person name="Gilroy R."/>
            <person name="Ravi A."/>
            <person name="Getino M."/>
            <person name="Pursley I."/>
            <person name="Horton D.L."/>
            <person name="Alikhan N.F."/>
            <person name="Baker D."/>
            <person name="Gharbi K."/>
            <person name="Hall N."/>
            <person name="Watson M."/>
            <person name="Adriaenssens E.M."/>
            <person name="Foster-Nyarko E."/>
            <person name="Jarju S."/>
            <person name="Secka A."/>
            <person name="Antonio M."/>
            <person name="Oren A."/>
            <person name="Chaudhuri R.R."/>
            <person name="La Ragione R."/>
            <person name="Hildebrand F."/>
            <person name="Pallen M.J."/>
        </authorList>
    </citation>
    <scope>NUCLEOTIDE SEQUENCE</scope>
    <source>
        <strain evidence="1">ChiGjej2B2-19336</strain>
    </source>
</reference>
<proteinExistence type="predicted"/>
<dbReference type="Gene3D" id="3.30.70.120">
    <property type="match status" value="1"/>
</dbReference>
<dbReference type="GO" id="GO:0005524">
    <property type="term" value="F:ATP binding"/>
    <property type="evidence" value="ECO:0007669"/>
    <property type="project" value="TreeGrafter"/>
</dbReference>
<accession>A0A921DT25</accession>
<dbReference type="RefSeq" id="WP_304122669.1">
    <property type="nucleotide sequence ID" value="NZ_DYZA01000167.1"/>
</dbReference>
<dbReference type="InterPro" id="IPR002187">
    <property type="entry name" value="N-reg_PII"/>
</dbReference>
<dbReference type="GO" id="GO:0005829">
    <property type="term" value="C:cytosol"/>
    <property type="evidence" value="ECO:0007669"/>
    <property type="project" value="TreeGrafter"/>
</dbReference>
<gene>
    <name evidence="1" type="ORF">K8W16_08260</name>
</gene>
<protein>
    <submittedName>
        <fullName evidence="1">P-II family nitrogen regulator</fullName>
    </submittedName>
</protein>